<dbReference type="Gene3D" id="3.30.565.10">
    <property type="entry name" value="Histidine kinase-like ATPase, C-terminal domain"/>
    <property type="match status" value="1"/>
</dbReference>
<keyword evidence="4" id="KW-0597">Phosphoprotein</keyword>
<evidence type="ECO:0000256" key="2">
    <source>
        <dbReference type="ARBA" id="ARBA00004370"/>
    </source>
</evidence>
<dbReference type="GO" id="GO:0016036">
    <property type="term" value="P:cellular response to phosphate starvation"/>
    <property type="evidence" value="ECO:0007669"/>
    <property type="project" value="TreeGrafter"/>
</dbReference>
<dbReference type="GO" id="GO:0000155">
    <property type="term" value="F:phosphorelay sensor kinase activity"/>
    <property type="evidence" value="ECO:0007669"/>
    <property type="project" value="InterPro"/>
</dbReference>
<dbReference type="PANTHER" id="PTHR45453:SF1">
    <property type="entry name" value="PHOSPHATE REGULON SENSOR PROTEIN PHOR"/>
    <property type="match status" value="1"/>
</dbReference>
<evidence type="ECO:0000313" key="9">
    <source>
        <dbReference type="EMBL" id="SHH01607.1"/>
    </source>
</evidence>
<evidence type="ECO:0000313" key="10">
    <source>
        <dbReference type="Proteomes" id="UP000184032"/>
    </source>
</evidence>
<keyword evidence="10" id="KW-1185">Reference proteome</keyword>
<evidence type="ECO:0000256" key="4">
    <source>
        <dbReference type="ARBA" id="ARBA00022553"/>
    </source>
</evidence>
<dbReference type="GO" id="GO:0005886">
    <property type="term" value="C:plasma membrane"/>
    <property type="evidence" value="ECO:0007669"/>
    <property type="project" value="TreeGrafter"/>
</dbReference>
<evidence type="ECO:0000256" key="5">
    <source>
        <dbReference type="ARBA" id="ARBA00022679"/>
    </source>
</evidence>
<feature type="domain" description="Histidine kinase" evidence="8">
    <location>
        <begin position="68"/>
        <end position="283"/>
    </location>
</feature>
<dbReference type="FunFam" id="3.30.565.10:FF:000006">
    <property type="entry name" value="Sensor histidine kinase WalK"/>
    <property type="match status" value="1"/>
</dbReference>
<evidence type="ECO:0000256" key="1">
    <source>
        <dbReference type="ARBA" id="ARBA00000085"/>
    </source>
</evidence>
<dbReference type="EC" id="2.7.13.3" evidence="3"/>
<accession>A0A1M5PIM6</accession>
<dbReference type="RefSeq" id="WP_073183143.1">
    <property type="nucleotide sequence ID" value="NZ_FQXI01000001.1"/>
</dbReference>
<dbReference type="Gene3D" id="1.10.287.130">
    <property type="match status" value="1"/>
</dbReference>
<dbReference type="CDD" id="cd00082">
    <property type="entry name" value="HisKA"/>
    <property type="match status" value="1"/>
</dbReference>
<dbReference type="Pfam" id="PF00512">
    <property type="entry name" value="HisKA"/>
    <property type="match status" value="1"/>
</dbReference>
<evidence type="ECO:0000256" key="3">
    <source>
        <dbReference type="ARBA" id="ARBA00012438"/>
    </source>
</evidence>
<dbReference type="SMART" id="SM00387">
    <property type="entry name" value="HATPase_c"/>
    <property type="match status" value="1"/>
</dbReference>
<comment type="catalytic activity">
    <reaction evidence="1">
        <text>ATP + protein L-histidine = ADP + protein N-phospho-L-histidine.</text>
        <dbReference type="EC" id="2.7.13.3"/>
    </reaction>
</comment>
<dbReference type="PANTHER" id="PTHR45453">
    <property type="entry name" value="PHOSPHATE REGULON SENSOR PROTEIN PHOR"/>
    <property type="match status" value="1"/>
</dbReference>
<dbReference type="InterPro" id="IPR036890">
    <property type="entry name" value="HATPase_C_sf"/>
</dbReference>
<dbReference type="PRINTS" id="PR00344">
    <property type="entry name" value="BCTRLSENSOR"/>
</dbReference>
<dbReference type="Proteomes" id="UP000184032">
    <property type="component" value="Unassembled WGS sequence"/>
</dbReference>
<dbReference type="PROSITE" id="PS50109">
    <property type="entry name" value="HIS_KIN"/>
    <property type="match status" value="1"/>
</dbReference>
<reference evidence="10" key="1">
    <citation type="submission" date="2016-11" db="EMBL/GenBank/DDBJ databases">
        <authorList>
            <person name="Varghese N."/>
            <person name="Submissions S."/>
        </authorList>
    </citation>
    <scope>NUCLEOTIDE SEQUENCE [LARGE SCALE GENOMIC DNA]</scope>
    <source>
        <strain evidence="10">DSM 21120</strain>
    </source>
</reference>
<dbReference type="InterPro" id="IPR003594">
    <property type="entry name" value="HATPase_dom"/>
</dbReference>
<dbReference type="OrthoDB" id="9780718at2"/>
<dbReference type="InterPro" id="IPR003661">
    <property type="entry name" value="HisK_dim/P_dom"/>
</dbReference>
<dbReference type="AlphaFoldDB" id="A0A1M5PIM6"/>
<dbReference type="InterPro" id="IPR005467">
    <property type="entry name" value="His_kinase_dom"/>
</dbReference>
<comment type="subcellular location">
    <subcellularLocation>
        <location evidence="2">Membrane</location>
    </subcellularLocation>
</comment>
<gene>
    <name evidence="9" type="ORF">SAMN02745245_00344</name>
</gene>
<dbReference type="EMBL" id="FQXI01000001">
    <property type="protein sequence ID" value="SHH01607.1"/>
    <property type="molecule type" value="Genomic_DNA"/>
</dbReference>
<dbReference type="InterPro" id="IPR004358">
    <property type="entry name" value="Sig_transdc_His_kin-like_C"/>
</dbReference>
<keyword evidence="7" id="KW-0902">Two-component regulatory system</keyword>
<proteinExistence type="predicted"/>
<dbReference type="GO" id="GO:0004721">
    <property type="term" value="F:phosphoprotein phosphatase activity"/>
    <property type="evidence" value="ECO:0007669"/>
    <property type="project" value="TreeGrafter"/>
</dbReference>
<organism evidence="9 10">
    <name type="scientific">Anaerosphaera aminiphila DSM 21120</name>
    <dbReference type="NCBI Taxonomy" id="1120995"/>
    <lineage>
        <taxon>Bacteria</taxon>
        <taxon>Bacillati</taxon>
        <taxon>Bacillota</taxon>
        <taxon>Tissierellia</taxon>
        <taxon>Tissierellales</taxon>
        <taxon>Peptoniphilaceae</taxon>
        <taxon>Anaerosphaera</taxon>
    </lineage>
</organism>
<evidence type="ECO:0000259" key="8">
    <source>
        <dbReference type="PROSITE" id="PS50109"/>
    </source>
</evidence>
<keyword evidence="5" id="KW-0808">Transferase</keyword>
<dbReference type="InterPro" id="IPR050351">
    <property type="entry name" value="BphY/WalK/GraS-like"/>
</dbReference>
<evidence type="ECO:0000256" key="6">
    <source>
        <dbReference type="ARBA" id="ARBA00022777"/>
    </source>
</evidence>
<dbReference type="Pfam" id="PF02518">
    <property type="entry name" value="HATPase_c"/>
    <property type="match status" value="1"/>
</dbReference>
<protein>
    <recommendedName>
        <fullName evidence="3">histidine kinase</fullName>
        <ecNumber evidence="3">2.7.13.3</ecNumber>
    </recommendedName>
</protein>
<dbReference type="STRING" id="1120995.SAMN02745245_00344"/>
<dbReference type="SMART" id="SM00388">
    <property type="entry name" value="HisKA"/>
    <property type="match status" value="1"/>
</dbReference>
<keyword evidence="6 9" id="KW-0418">Kinase</keyword>
<sequence>MKKSEIISIIEQIKDVNEKSSNSSVFVNTSNPVVKELCEELNIMMEFNRSLESNYIKSENNYKQMLSNISHDLKTPLTVIMGLLEMLNFENKTLEENSRLAKKTYTVAEELHNIINEFFELAKLESMDSEISLSQVNLSEIAKKIILDFYDLIKSNNINLKLNIPEHTVNIMGNEKSIKRILRNLLQNAIQYGGSTIGIDIVESEGYASLIVYDNGQGIEKQDINKIFNRLFTLEDSRNKKFQGSGLGLTIVKQLVEQMNGEITVSSAPFERTEFKILFKKFIY</sequence>
<evidence type="ECO:0000256" key="7">
    <source>
        <dbReference type="ARBA" id="ARBA00023012"/>
    </source>
</evidence>
<dbReference type="SUPFAM" id="SSF55874">
    <property type="entry name" value="ATPase domain of HSP90 chaperone/DNA topoisomerase II/histidine kinase"/>
    <property type="match status" value="1"/>
</dbReference>
<name>A0A1M5PIM6_9FIRM</name>
<dbReference type="SUPFAM" id="SSF47384">
    <property type="entry name" value="Homodimeric domain of signal transducing histidine kinase"/>
    <property type="match status" value="1"/>
</dbReference>
<dbReference type="InterPro" id="IPR036097">
    <property type="entry name" value="HisK_dim/P_sf"/>
</dbReference>